<accession>A0ACC3AA25</accession>
<evidence type="ECO:0000313" key="2">
    <source>
        <dbReference type="Proteomes" id="UP001172386"/>
    </source>
</evidence>
<dbReference type="EMBL" id="JAPDRQ010000054">
    <property type="protein sequence ID" value="KAJ9658150.1"/>
    <property type="molecule type" value="Genomic_DNA"/>
</dbReference>
<keyword evidence="2" id="KW-1185">Reference proteome</keyword>
<evidence type="ECO:0000313" key="1">
    <source>
        <dbReference type="EMBL" id="KAJ9658150.1"/>
    </source>
</evidence>
<proteinExistence type="predicted"/>
<organism evidence="1 2">
    <name type="scientific">Neophaeococcomyces mojaviensis</name>
    <dbReference type="NCBI Taxonomy" id="3383035"/>
    <lineage>
        <taxon>Eukaryota</taxon>
        <taxon>Fungi</taxon>
        <taxon>Dikarya</taxon>
        <taxon>Ascomycota</taxon>
        <taxon>Pezizomycotina</taxon>
        <taxon>Eurotiomycetes</taxon>
        <taxon>Chaetothyriomycetidae</taxon>
        <taxon>Chaetothyriales</taxon>
        <taxon>Chaetothyriales incertae sedis</taxon>
        <taxon>Neophaeococcomyces</taxon>
    </lineage>
</organism>
<sequence>MATQRSMSGDARAIEKQLPSTATQEDIFYKGVLDEAGVEEAPIDPVAEKKLLRKIDLHLIPILWLLFLCAFIDRINIGNARIQGLEKDLKMKGSDYNMYDMRPSVAENDVANANSALFTFFITYILFEVPSNIVLKKLRPSLFLSSIIAVWGCLTVAMGCTKSFAGLVVCRLLIGFFEAGFFPGCIYLISMYYKRHELQWRVNLFFCASIIAGAFSGLLAYAIAHMDGISGYAGWRWIFILEGLATVVIAVGSYFIIPDWPHTAKFLTEPERSMLSRRLALDVERATMNHWDKHTAKRCFADFKIYCGILMYMGVVQTGYATSFFTPTILRQLGWTSIRAQVMSIPIFLVATVFALVTAVLTDRLKHRFGFIVAGCCIATIGYAILLSMHSVPVGARYFALYLITSGGYIAQPVIIVWLSNNVSGHYKRGVSSAMQIGIGNIGGIVASNIYLPGQAPTYPLGFGLGLAFLWMAVASAVVFLLYLKRENKLRDTGKRDDRYQLPVEIQSNLGDDHPSFRFTY</sequence>
<dbReference type="Proteomes" id="UP001172386">
    <property type="component" value="Unassembled WGS sequence"/>
</dbReference>
<name>A0ACC3AA25_9EURO</name>
<reference evidence="1" key="1">
    <citation type="submission" date="2022-10" db="EMBL/GenBank/DDBJ databases">
        <title>Culturing micro-colonial fungi from biological soil crusts in the Mojave desert and describing Neophaeococcomyces mojavensis, and introducing the new genera and species Taxawa tesnikishii.</title>
        <authorList>
            <person name="Kurbessoian T."/>
            <person name="Stajich J.E."/>
        </authorList>
    </citation>
    <scope>NUCLEOTIDE SEQUENCE</scope>
    <source>
        <strain evidence="1">JES_112</strain>
    </source>
</reference>
<comment type="caution">
    <text evidence="1">The sequence shown here is derived from an EMBL/GenBank/DDBJ whole genome shotgun (WGS) entry which is preliminary data.</text>
</comment>
<gene>
    <name evidence="1" type="ORF">H2198_003855</name>
</gene>
<protein>
    <submittedName>
        <fullName evidence="1">Uncharacterized protein</fullName>
    </submittedName>
</protein>